<dbReference type="Pfam" id="PF25077">
    <property type="entry name" value="DUF7800"/>
    <property type="match status" value="1"/>
</dbReference>
<dbReference type="InterPro" id="IPR038607">
    <property type="entry name" value="PhoD-like_sf"/>
</dbReference>
<feature type="chain" id="PRO_5046791482" evidence="1">
    <location>
        <begin position="22"/>
        <end position="443"/>
    </location>
</feature>
<dbReference type="CDD" id="cd07389">
    <property type="entry name" value="MPP_PhoD"/>
    <property type="match status" value="1"/>
</dbReference>
<dbReference type="Proteomes" id="UP001595616">
    <property type="component" value="Unassembled WGS sequence"/>
</dbReference>
<organism evidence="4 5">
    <name type="scientific">Lacihabitans lacunae</name>
    <dbReference type="NCBI Taxonomy" id="1028214"/>
    <lineage>
        <taxon>Bacteria</taxon>
        <taxon>Pseudomonadati</taxon>
        <taxon>Bacteroidota</taxon>
        <taxon>Cytophagia</taxon>
        <taxon>Cytophagales</taxon>
        <taxon>Leadbetterellaceae</taxon>
        <taxon>Lacihabitans</taxon>
    </lineage>
</organism>
<evidence type="ECO:0000259" key="2">
    <source>
        <dbReference type="Pfam" id="PF09423"/>
    </source>
</evidence>
<dbReference type="InterPro" id="IPR029052">
    <property type="entry name" value="Metallo-depent_PP-like"/>
</dbReference>
<keyword evidence="5" id="KW-1185">Reference proteome</keyword>
<dbReference type="PANTHER" id="PTHR33987:SF1">
    <property type="entry name" value="CALCINEURIN-LIKE METALLO-PHOSPHOESTERASE SUPERFAMILY PROTEIN"/>
    <property type="match status" value="1"/>
</dbReference>
<evidence type="ECO:0000256" key="1">
    <source>
        <dbReference type="SAM" id="SignalP"/>
    </source>
</evidence>
<evidence type="ECO:0000313" key="4">
    <source>
        <dbReference type="EMBL" id="MFC3809826.1"/>
    </source>
</evidence>
<dbReference type="PANTHER" id="PTHR33987">
    <property type="entry name" value="CALCINEURIN-LIKE METALLO-PHOSPHOESTERASE SUPERFAMILY PROTEIN"/>
    <property type="match status" value="1"/>
</dbReference>
<dbReference type="SUPFAM" id="SSF56300">
    <property type="entry name" value="Metallo-dependent phosphatases"/>
    <property type="match status" value="1"/>
</dbReference>
<name>A0ABV7YUT5_9BACT</name>
<reference evidence="5" key="1">
    <citation type="journal article" date="2019" name="Int. J. Syst. Evol. Microbiol.">
        <title>The Global Catalogue of Microorganisms (GCM) 10K type strain sequencing project: providing services to taxonomists for standard genome sequencing and annotation.</title>
        <authorList>
            <consortium name="The Broad Institute Genomics Platform"/>
            <consortium name="The Broad Institute Genome Sequencing Center for Infectious Disease"/>
            <person name="Wu L."/>
            <person name="Ma J."/>
        </authorList>
    </citation>
    <scope>NUCLEOTIDE SEQUENCE [LARGE SCALE GENOMIC DNA]</scope>
    <source>
        <strain evidence="5">CECT 7956</strain>
    </source>
</reference>
<dbReference type="InterPro" id="IPR018946">
    <property type="entry name" value="PhoD-like_MPP"/>
</dbReference>
<dbReference type="InterPro" id="IPR056702">
    <property type="entry name" value="DUF7800"/>
</dbReference>
<gene>
    <name evidence="4" type="ORF">ACFOOI_04090</name>
</gene>
<dbReference type="Pfam" id="PF09423">
    <property type="entry name" value="PhoD"/>
    <property type="match status" value="1"/>
</dbReference>
<sequence length="443" mass="51467">MKSNFRILLVLFSFFLQNAYAQIKSGPMLGYSDMKEVLLWVQTEKAAKVKFCYWDKEAPAVKYFTDEASTSKNTAFVTKQIADQVQPGKKYGYEVYVNNKKVVRNYPMEFQTQTLWQFRTDPPAFKFAVGSCTYTNETEVDRPGTPYGKDIRIFEKIYDQKPNFMVWGGDNIYLREVDWFTKTGINHRYTHFKSQKELQPLWANVHHYAIWDDHDFGPNDSDRTFWGKNMTLESFKNFWGNQNYIFENEGVTGSFMWEDVQFFLTDNRYFRASNNLLDENKDFFGEKQLKWLIEALATSTAPFKFVIVGGQVVNPAPVFENMATFPGERQRLLAEIEKNKISGVIFITGDRHHTNLQKLERGSNYPLYDLTVSPLTSSAGSPIKEEYETKTIVEGTEVNNSQTFGILEVSGKRTDRVLKINIMDGQGNKKWDYEIKARDLRAK</sequence>
<keyword evidence="1" id="KW-0732">Signal</keyword>
<comment type="caution">
    <text evidence="4">The sequence shown here is derived from an EMBL/GenBank/DDBJ whole genome shotgun (WGS) entry which is preliminary data.</text>
</comment>
<dbReference type="RefSeq" id="WP_379835381.1">
    <property type="nucleotide sequence ID" value="NZ_JBHRYQ010000001.1"/>
</dbReference>
<feature type="domain" description="DUF7800" evidence="3">
    <location>
        <begin position="22"/>
        <end position="113"/>
    </location>
</feature>
<evidence type="ECO:0000259" key="3">
    <source>
        <dbReference type="Pfam" id="PF25077"/>
    </source>
</evidence>
<feature type="domain" description="PhoD-like phosphatase metallophosphatase" evidence="2">
    <location>
        <begin position="260"/>
        <end position="405"/>
    </location>
</feature>
<evidence type="ECO:0000313" key="5">
    <source>
        <dbReference type="Proteomes" id="UP001595616"/>
    </source>
</evidence>
<proteinExistence type="predicted"/>
<dbReference type="EMBL" id="JBHRYQ010000001">
    <property type="protein sequence ID" value="MFC3809826.1"/>
    <property type="molecule type" value="Genomic_DNA"/>
</dbReference>
<accession>A0ABV7YUT5</accession>
<feature type="signal peptide" evidence="1">
    <location>
        <begin position="1"/>
        <end position="21"/>
    </location>
</feature>
<dbReference type="Gene3D" id="3.60.21.70">
    <property type="entry name" value="PhoD-like phosphatase"/>
    <property type="match status" value="1"/>
</dbReference>
<protein>
    <submittedName>
        <fullName evidence="4">Alkaline phosphatase D family protein</fullName>
    </submittedName>
</protein>